<gene>
    <name evidence="7" type="ORF">B2A_11698</name>
</gene>
<evidence type="ECO:0000259" key="6">
    <source>
        <dbReference type="Pfam" id="PF00724"/>
    </source>
</evidence>
<comment type="caution">
    <text evidence="7">The sequence shown here is derived from an EMBL/GenBank/DDBJ whole genome shotgun (WGS) entry which is preliminary data.</text>
</comment>
<evidence type="ECO:0000256" key="1">
    <source>
        <dbReference type="ARBA" id="ARBA00001917"/>
    </source>
</evidence>
<comment type="cofactor">
    <cofactor evidence="1">
        <name>FMN</name>
        <dbReference type="ChEBI" id="CHEBI:58210"/>
    </cofactor>
</comment>
<evidence type="ECO:0000256" key="4">
    <source>
        <dbReference type="ARBA" id="ARBA00022857"/>
    </source>
</evidence>
<dbReference type="GO" id="GO:0003959">
    <property type="term" value="F:NADPH dehydrogenase activity"/>
    <property type="evidence" value="ECO:0007669"/>
    <property type="project" value="InterPro"/>
</dbReference>
<dbReference type="Pfam" id="PF00724">
    <property type="entry name" value="Oxidored_FMN"/>
    <property type="match status" value="1"/>
</dbReference>
<dbReference type="SUPFAM" id="SSF51395">
    <property type="entry name" value="FMN-linked oxidoreductases"/>
    <property type="match status" value="1"/>
</dbReference>
<evidence type="ECO:0000313" key="7">
    <source>
        <dbReference type="EMBL" id="EQD37943.1"/>
    </source>
</evidence>
<reference evidence="7" key="2">
    <citation type="journal article" date="2014" name="ISME J.">
        <title>Microbial stratification in low pH oxic and suboxic macroscopic growths along an acid mine drainage.</title>
        <authorList>
            <person name="Mendez-Garcia C."/>
            <person name="Mesa V."/>
            <person name="Sprenger R.R."/>
            <person name="Richter M."/>
            <person name="Diez M.S."/>
            <person name="Solano J."/>
            <person name="Bargiela R."/>
            <person name="Golyshina O.V."/>
            <person name="Manteca A."/>
            <person name="Ramos J.L."/>
            <person name="Gallego J.R."/>
            <person name="Llorente I."/>
            <person name="Martins Dos Santos V.A."/>
            <person name="Jensen O.N."/>
            <person name="Pelaez A.I."/>
            <person name="Sanchez J."/>
            <person name="Ferrer M."/>
        </authorList>
    </citation>
    <scope>NUCLEOTIDE SEQUENCE</scope>
</reference>
<reference evidence="7" key="1">
    <citation type="submission" date="2013-08" db="EMBL/GenBank/DDBJ databases">
        <authorList>
            <person name="Mendez C."/>
            <person name="Richter M."/>
            <person name="Ferrer M."/>
            <person name="Sanchez J."/>
        </authorList>
    </citation>
    <scope>NUCLEOTIDE SEQUENCE</scope>
</reference>
<dbReference type="InterPro" id="IPR044152">
    <property type="entry name" value="YqjM-like"/>
</dbReference>
<dbReference type="InterPro" id="IPR013785">
    <property type="entry name" value="Aldolase_TIM"/>
</dbReference>
<accession>T0YY11</accession>
<evidence type="ECO:0000256" key="2">
    <source>
        <dbReference type="ARBA" id="ARBA00022630"/>
    </source>
</evidence>
<organism evidence="7">
    <name type="scientific">mine drainage metagenome</name>
    <dbReference type="NCBI Taxonomy" id="410659"/>
    <lineage>
        <taxon>unclassified sequences</taxon>
        <taxon>metagenomes</taxon>
        <taxon>ecological metagenomes</taxon>
    </lineage>
</organism>
<keyword evidence="2" id="KW-0285">Flavoprotein</keyword>
<dbReference type="EMBL" id="AUZZ01008451">
    <property type="protein sequence ID" value="EQD37943.1"/>
    <property type="molecule type" value="Genomic_DNA"/>
</dbReference>
<proteinExistence type="predicted"/>
<dbReference type="PANTHER" id="PTHR43303:SF4">
    <property type="entry name" value="NADPH DEHYDROGENASE C23G7.10C-RELATED"/>
    <property type="match status" value="1"/>
</dbReference>
<dbReference type="AlphaFoldDB" id="T0YY11"/>
<dbReference type="GO" id="GO:0050661">
    <property type="term" value="F:NADP binding"/>
    <property type="evidence" value="ECO:0007669"/>
    <property type="project" value="InterPro"/>
</dbReference>
<dbReference type="Gene3D" id="3.20.20.70">
    <property type="entry name" value="Aldolase class I"/>
    <property type="match status" value="1"/>
</dbReference>
<feature type="non-terminal residue" evidence="7">
    <location>
        <position position="211"/>
    </location>
</feature>
<dbReference type="PANTHER" id="PTHR43303">
    <property type="entry name" value="NADPH DEHYDROGENASE C23G7.10C-RELATED"/>
    <property type="match status" value="1"/>
</dbReference>
<dbReference type="GO" id="GO:0010181">
    <property type="term" value="F:FMN binding"/>
    <property type="evidence" value="ECO:0007669"/>
    <property type="project" value="InterPro"/>
</dbReference>
<evidence type="ECO:0000256" key="5">
    <source>
        <dbReference type="ARBA" id="ARBA00023002"/>
    </source>
</evidence>
<evidence type="ECO:0000256" key="3">
    <source>
        <dbReference type="ARBA" id="ARBA00022643"/>
    </source>
</evidence>
<feature type="domain" description="NADH:flavin oxidoreductase/NADH oxidase N-terminal" evidence="6">
    <location>
        <begin position="10"/>
        <end position="205"/>
    </location>
</feature>
<name>T0YY11_9ZZZZ</name>
<protein>
    <submittedName>
        <fullName evidence="7">Oxidoreductase, FAD/FMN-binding protein</fullName>
    </submittedName>
</protein>
<keyword evidence="5" id="KW-0560">Oxidoreductase</keyword>
<keyword evidence="4" id="KW-0521">NADP</keyword>
<sequence>MPFADGYPVPEALDASGIMTLETEFIEAAQNAHLAGFEVLELHFAHGYLMHGFLSPLSNQRQDGYGGPLDARMKLPLRIVDAVRGAWPDEYPLFVRLSVTDWSPGGWNLESAITFTRVLRTRGVDLVDCSSGGITPKVSIPTGPGYQTHFSETIRRETGMRTGAVGLITDAIQADHIIRTGQADAVFLARAELRQPYWPLEAASRLGATCE</sequence>
<dbReference type="InterPro" id="IPR001155">
    <property type="entry name" value="OxRdtase_FMN_N"/>
</dbReference>
<keyword evidence="3" id="KW-0288">FMN</keyword>